<gene>
    <name evidence="3" type="ORF">Dsin_016629</name>
</gene>
<evidence type="ECO:0000313" key="3">
    <source>
        <dbReference type="EMBL" id="KAK3211923.1"/>
    </source>
</evidence>
<dbReference type="InterPro" id="IPR004182">
    <property type="entry name" value="GRAM"/>
</dbReference>
<evidence type="ECO:0000259" key="2">
    <source>
        <dbReference type="SMART" id="SM00568"/>
    </source>
</evidence>
<comment type="caution">
    <text evidence="3">The sequence shown here is derived from an EMBL/GenBank/DDBJ whole genome shotgun (WGS) entry which is preliminary data.</text>
</comment>
<dbReference type="Gene3D" id="2.30.29.30">
    <property type="entry name" value="Pleckstrin-homology domain (PH domain)/Phosphotyrosine-binding domain (PTB)"/>
    <property type="match status" value="1"/>
</dbReference>
<dbReference type="Proteomes" id="UP001281410">
    <property type="component" value="Unassembled WGS sequence"/>
</dbReference>
<dbReference type="PANTHER" id="PTHR31969">
    <property type="entry name" value="GEM-LIKE PROTEIN 2"/>
    <property type="match status" value="1"/>
</dbReference>
<comment type="similarity">
    <text evidence="1">Belongs to the GEM family.</text>
</comment>
<dbReference type="InterPro" id="IPR037848">
    <property type="entry name" value="GEM-like"/>
</dbReference>
<proteinExistence type="inferred from homology"/>
<organism evidence="3 4">
    <name type="scientific">Dipteronia sinensis</name>
    <dbReference type="NCBI Taxonomy" id="43782"/>
    <lineage>
        <taxon>Eukaryota</taxon>
        <taxon>Viridiplantae</taxon>
        <taxon>Streptophyta</taxon>
        <taxon>Embryophyta</taxon>
        <taxon>Tracheophyta</taxon>
        <taxon>Spermatophyta</taxon>
        <taxon>Magnoliopsida</taxon>
        <taxon>eudicotyledons</taxon>
        <taxon>Gunneridae</taxon>
        <taxon>Pentapetalae</taxon>
        <taxon>rosids</taxon>
        <taxon>malvids</taxon>
        <taxon>Sapindales</taxon>
        <taxon>Sapindaceae</taxon>
        <taxon>Hippocastanoideae</taxon>
        <taxon>Acereae</taxon>
        <taxon>Dipteronia</taxon>
    </lineage>
</organism>
<name>A0AAE0AE82_9ROSI</name>
<dbReference type="Pfam" id="PF02893">
    <property type="entry name" value="GRAM"/>
    <property type="match status" value="1"/>
</dbReference>
<protein>
    <recommendedName>
        <fullName evidence="2">GRAM domain-containing protein</fullName>
    </recommendedName>
</protein>
<dbReference type="AlphaFoldDB" id="A0AAE0AE82"/>
<dbReference type="EMBL" id="JANJYJ010000005">
    <property type="protein sequence ID" value="KAK3211923.1"/>
    <property type="molecule type" value="Genomic_DNA"/>
</dbReference>
<feature type="domain" description="GRAM" evidence="2">
    <location>
        <begin position="71"/>
        <end position="149"/>
    </location>
</feature>
<accession>A0AAE0AE82</accession>
<evidence type="ECO:0000313" key="4">
    <source>
        <dbReference type="Proteomes" id="UP001281410"/>
    </source>
</evidence>
<keyword evidence="4" id="KW-1185">Reference proteome</keyword>
<sequence length="195" mass="21662">MNSDGTTARVLLFSAEAVSSSSSSHASDTKKNINFPYRIRQHVSLGPKFSEIVKGKLSLGAKIIQQGGRENIFKKMFDVSEGEKLLKASQCYCLSSTQVPIAGLLFISTQNVAFCSERSIILPSSTGQITTPDKVIIPIKKIKSAKETEDVNKPEDKYIKIITVEDLELRFMGFLRFEKAFHNLQKAISTFPKQV</sequence>
<evidence type="ECO:0000256" key="1">
    <source>
        <dbReference type="ARBA" id="ARBA00009414"/>
    </source>
</evidence>
<reference evidence="3" key="1">
    <citation type="journal article" date="2023" name="Plant J.">
        <title>Genome sequences and population genomics provide insights into the demographic history, inbreeding, and mutation load of two 'living fossil' tree species of Dipteronia.</title>
        <authorList>
            <person name="Feng Y."/>
            <person name="Comes H.P."/>
            <person name="Chen J."/>
            <person name="Zhu S."/>
            <person name="Lu R."/>
            <person name="Zhang X."/>
            <person name="Li P."/>
            <person name="Qiu J."/>
            <person name="Olsen K.M."/>
            <person name="Qiu Y."/>
        </authorList>
    </citation>
    <scope>NUCLEOTIDE SEQUENCE</scope>
    <source>
        <strain evidence="3">NBL</strain>
    </source>
</reference>
<dbReference type="SMART" id="SM00568">
    <property type="entry name" value="GRAM"/>
    <property type="match status" value="1"/>
</dbReference>
<dbReference type="InterPro" id="IPR011993">
    <property type="entry name" value="PH-like_dom_sf"/>
</dbReference>